<evidence type="ECO:0000313" key="2">
    <source>
        <dbReference type="Proteomes" id="UP001500618"/>
    </source>
</evidence>
<sequence>MARRKNRRQTAIDLWHSAVEIQEIYRLLDRIDNATADSRRYTEPARALVTDADDRLTDRACAEDSDWNRIGWRCLRLVALSAVMTPLFTSTFKPYQFVGLACEVLALIIADLAWNRARLWWQLRRFRRPATPTPYDSDLSHAWFRARSLGADSAASQRQCALLAAERAALLAQATPLLAEPHRLAAARAPTGLADDVLHASRNLQGAAELLNAMVATVPQPQQPTRHPTWPEWP</sequence>
<protein>
    <recommendedName>
        <fullName evidence="3">DUF4231 domain-containing protein</fullName>
    </recommendedName>
</protein>
<comment type="caution">
    <text evidence="1">The sequence shown here is derived from an EMBL/GenBank/DDBJ whole genome shotgun (WGS) entry which is preliminary data.</text>
</comment>
<accession>A0ABN2FQN2</accession>
<proteinExistence type="predicted"/>
<dbReference type="EMBL" id="BAAANY010000001">
    <property type="protein sequence ID" value="GAA1656141.1"/>
    <property type="molecule type" value="Genomic_DNA"/>
</dbReference>
<organism evidence="1 2">
    <name type="scientific">Fodinicola feengrottensis</name>
    <dbReference type="NCBI Taxonomy" id="435914"/>
    <lineage>
        <taxon>Bacteria</taxon>
        <taxon>Bacillati</taxon>
        <taxon>Actinomycetota</taxon>
        <taxon>Actinomycetes</taxon>
        <taxon>Mycobacteriales</taxon>
        <taxon>Fodinicola</taxon>
    </lineage>
</organism>
<dbReference type="RefSeq" id="WP_344306192.1">
    <property type="nucleotide sequence ID" value="NZ_BAAANY010000001.1"/>
</dbReference>
<evidence type="ECO:0008006" key="3">
    <source>
        <dbReference type="Google" id="ProtNLM"/>
    </source>
</evidence>
<dbReference type="Proteomes" id="UP001500618">
    <property type="component" value="Unassembled WGS sequence"/>
</dbReference>
<keyword evidence="2" id="KW-1185">Reference proteome</keyword>
<reference evidence="1 2" key="1">
    <citation type="journal article" date="2019" name="Int. J. Syst. Evol. Microbiol.">
        <title>The Global Catalogue of Microorganisms (GCM) 10K type strain sequencing project: providing services to taxonomists for standard genome sequencing and annotation.</title>
        <authorList>
            <consortium name="The Broad Institute Genomics Platform"/>
            <consortium name="The Broad Institute Genome Sequencing Center for Infectious Disease"/>
            <person name="Wu L."/>
            <person name="Ma J."/>
        </authorList>
    </citation>
    <scope>NUCLEOTIDE SEQUENCE [LARGE SCALE GENOMIC DNA]</scope>
    <source>
        <strain evidence="1 2">JCM 14718</strain>
    </source>
</reference>
<evidence type="ECO:0000313" key="1">
    <source>
        <dbReference type="EMBL" id="GAA1656141.1"/>
    </source>
</evidence>
<name>A0ABN2FQN2_9ACTN</name>
<gene>
    <name evidence="1" type="ORF">GCM10009765_01760</name>
</gene>